<dbReference type="Proteomes" id="UP000828390">
    <property type="component" value="Unassembled WGS sequence"/>
</dbReference>
<comment type="caution">
    <text evidence="2">The sequence shown here is derived from an EMBL/GenBank/DDBJ whole genome shotgun (WGS) entry which is preliminary data.</text>
</comment>
<evidence type="ECO:0000313" key="2">
    <source>
        <dbReference type="EMBL" id="KAH3817618.1"/>
    </source>
</evidence>
<evidence type="ECO:0000313" key="4">
    <source>
        <dbReference type="Proteomes" id="UP000828390"/>
    </source>
</evidence>
<dbReference type="EMBL" id="JAIWYP010000005">
    <property type="protein sequence ID" value="KAH3817618.1"/>
    <property type="molecule type" value="Genomic_DNA"/>
</dbReference>
<proteinExistence type="predicted"/>
<accession>A0A9D4GLE0</accession>
<sequence>MPTNDTSSRILQKTELPAIAHSQSQSKPLNREPSDNYAITVWCSPLSKAFRLETTKTDK</sequence>
<dbReference type="EMBL" id="JAIWYP010000005">
    <property type="protein sequence ID" value="KAH3828949.1"/>
    <property type="molecule type" value="Genomic_DNA"/>
</dbReference>
<dbReference type="AlphaFoldDB" id="A0A9D4GLE0"/>
<protein>
    <submittedName>
        <fullName evidence="2">Uncharacterized protein</fullName>
    </submittedName>
</protein>
<evidence type="ECO:0000256" key="1">
    <source>
        <dbReference type="SAM" id="MobiDB-lite"/>
    </source>
</evidence>
<feature type="compositionally biased region" description="Polar residues" evidence="1">
    <location>
        <begin position="1"/>
        <end position="11"/>
    </location>
</feature>
<gene>
    <name evidence="2" type="ORF">DPMN_119169</name>
    <name evidence="3" type="ORF">DPMN_130936</name>
</gene>
<name>A0A9D4GLE0_DREPO</name>
<reference evidence="2" key="2">
    <citation type="submission" date="2020-11" db="EMBL/GenBank/DDBJ databases">
        <authorList>
            <person name="McCartney M.A."/>
            <person name="Auch B."/>
            <person name="Kono T."/>
            <person name="Mallez S."/>
            <person name="Becker A."/>
            <person name="Gohl D.M."/>
            <person name="Silverstein K.A.T."/>
            <person name="Koren S."/>
            <person name="Bechman K.B."/>
            <person name="Herman A."/>
            <person name="Abrahante J.E."/>
            <person name="Garbe J."/>
        </authorList>
    </citation>
    <scope>NUCLEOTIDE SEQUENCE</scope>
    <source>
        <strain evidence="2">Duluth1</strain>
        <tissue evidence="2">Whole animal</tissue>
    </source>
</reference>
<organism evidence="2 4">
    <name type="scientific">Dreissena polymorpha</name>
    <name type="common">Zebra mussel</name>
    <name type="synonym">Mytilus polymorpha</name>
    <dbReference type="NCBI Taxonomy" id="45954"/>
    <lineage>
        <taxon>Eukaryota</taxon>
        <taxon>Metazoa</taxon>
        <taxon>Spiralia</taxon>
        <taxon>Lophotrochozoa</taxon>
        <taxon>Mollusca</taxon>
        <taxon>Bivalvia</taxon>
        <taxon>Autobranchia</taxon>
        <taxon>Heteroconchia</taxon>
        <taxon>Euheterodonta</taxon>
        <taxon>Imparidentia</taxon>
        <taxon>Neoheterodontei</taxon>
        <taxon>Myida</taxon>
        <taxon>Dreissenoidea</taxon>
        <taxon>Dreissenidae</taxon>
        <taxon>Dreissena</taxon>
    </lineage>
</organism>
<evidence type="ECO:0000313" key="3">
    <source>
        <dbReference type="EMBL" id="KAH3828949.1"/>
    </source>
</evidence>
<keyword evidence="4" id="KW-1185">Reference proteome</keyword>
<feature type="region of interest" description="Disordered" evidence="1">
    <location>
        <begin position="1"/>
        <end position="33"/>
    </location>
</feature>
<reference evidence="2" key="1">
    <citation type="journal article" date="2019" name="bioRxiv">
        <title>The Genome of the Zebra Mussel, Dreissena polymorpha: A Resource for Invasive Species Research.</title>
        <authorList>
            <person name="McCartney M.A."/>
            <person name="Auch B."/>
            <person name="Kono T."/>
            <person name="Mallez S."/>
            <person name="Zhang Y."/>
            <person name="Obille A."/>
            <person name="Becker A."/>
            <person name="Abrahante J.E."/>
            <person name="Garbe J."/>
            <person name="Badalamenti J.P."/>
            <person name="Herman A."/>
            <person name="Mangelson H."/>
            <person name="Liachko I."/>
            <person name="Sullivan S."/>
            <person name="Sone E.D."/>
            <person name="Koren S."/>
            <person name="Silverstein K.A.T."/>
            <person name="Beckman K.B."/>
            <person name="Gohl D.M."/>
        </authorList>
    </citation>
    <scope>NUCLEOTIDE SEQUENCE</scope>
    <source>
        <strain evidence="2">Duluth1</strain>
        <tissue evidence="2">Whole animal</tissue>
    </source>
</reference>